<dbReference type="InterPro" id="IPR008979">
    <property type="entry name" value="Galactose-bd-like_sf"/>
</dbReference>
<dbReference type="PANTHER" id="PTHR15730:SF5">
    <property type="entry name" value="SI:CH211-210B2.2-RELATED"/>
    <property type="match status" value="1"/>
</dbReference>
<reference evidence="4 5" key="2">
    <citation type="journal article" date="2016" name="Genome Announc.">
        <title>Draft Genome Sequence of Zhouia amylolytica AD3, Isolated from Tidal Flat Sediment.</title>
        <authorList>
            <person name="Jia B."/>
            <person name="Jin H.M."/>
            <person name="Lee H.J."/>
            <person name="Jeon C.O."/>
        </authorList>
    </citation>
    <scope>NUCLEOTIDE SEQUENCE [LARGE SCALE GENOMIC DNA]</scope>
    <source>
        <strain evidence="4 5">AD3</strain>
    </source>
</reference>
<evidence type="ECO:0000259" key="2">
    <source>
        <dbReference type="PROSITE" id="PS50022"/>
    </source>
</evidence>
<feature type="signal peptide" evidence="1">
    <location>
        <begin position="1"/>
        <end position="26"/>
    </location>
</feature>
<dbReference type="PROSITE" id="PS51723">
    <property type="entry name" value="PEPTIDASE_M60"/>
    <property type="match status" value="1"/>
</dbReference>
<organism evidence="4 5">
    <name type="scientific">Zhouia amylolytica AD3</name>
    <dbReference type="NCBI Taxonomy" id="1286632"/>
    <lineage>
        <taxon>Bacteria</taxon>
        <taxon>Pseudomonadati</taxon>
        <taxon>Bacteroidota</taxon>
        <taxon>Flavobacteriia</taxon>
        <taxon>Flavobacteriales</taxon>
        <taxon>Flavobacteriaceae</taxon>
        <taxon>Zhouia</taxon>
    </lineage>
</organism>
<dbReference type="SMART" id="SM01276">
    <property type="entry name" value="M60-like"/>
    <property type="match status" value="1"/>
</dbReference>
<dbReference type="STRING" id="376730.SAMN04487906_3232"/>
<evidence type="ECO:0000313" key="5">
    <source>
        <dbReference type="Proteomes" id="UP000018850"/>
    </source>
</evidence>
<dbReference type="AlphaFoldDB" id="W2UMR5"/>
<dbReference type="Pfam" id="PF13402">
    <property type="entry name" value="Peptidase_M60"/>
    <property type="match status" value="1"/>
</dbReference>
<evidence type="ECO:0000313" key="4">
    <source>
        <dbReference type="EMBL" id="ETN95278.1"/>
    </source>
</evidence>
<feature type="domain" description="Peptidase M60" evidence="3">
    <location>
        <begin position="78"/>
        <end position="387"/>
    </location>
</feature>
<dbReference type="Gene3D" id="3.40.390.80">
    <property type="entry name" value="Peptidase M60, enhancin-like domain 2"/>
    <property type="match status" value="1"/>
</dbReference>
<dbReference type="PATRIC" id="fig|1286632.3.peg.996"/>
<dbReference type="SUPFAM" id="SSF49785">
    <property type="entry name" value="Galactose-binding domain-like"/>
    <property type="match status" value="1"/>
</dbReference>
<gene>
    <name evidence="4" type="ORF">P278_10000</name>
</gene>
<protein>
    <recommendedName>
        <fullName evidence="6">F5/8 type C domain-containing protein</fullName>
    </recommendedName>
</protein>
<dbReference type="InterPro" id="IPR051244">
    <property type="entry name" value="TCAF"/>
</dbReference>
<dbReference type="Proteomes" id="UP000018850">
    <property type="component" value="Unassembled WGS sequence"/>
</dbReference>
<reference evidence="5" key="1">
    <citation type="submission" date="2013-11" db="EMBL/GenBank/DDBJ databases">
        <title>Draft genome sequence from a member of Zhouia, isolated tidal flat.</title>
        <authorList>
            <person name="Jin H."/>
            <person name="Jeon C.O."/>
        </authorList>
    </citation>
    <scope>NUCLEOTIDE SEQUENCE [LARGE SCALE GENOMIC DNA]</scope>
    <source>
        <strain evidence="5">AD3</strain>
    </source>
</reference>
<dbReference type="Gene3D" id="2.60.120.1250">
    <property type="entry name" value="Peptidase M60, enhancin-like domain 1"/>
    <property type="match status" value="1"/>
</dbReference>
<dbReference type="InterPro" id="IPR035423">
    <property type="entry name" value="M60-like_N"/>
</dbReference>
<proteinExistence type="predicted"/>
<dbReference type="InterPro" id="IPR000421">
    <property type="entry name" value="FA58C"/>
</dbReference>
<dbReference type="PROSITE" id="PS50022">
    <property type="entry name" value="FA58C_3"/>
    <property type="match status" value="1"/>
</dbReference>
<dbReference type="Gene3D" id="1.10.390.30">
    <property type="entry name" value="Peptidase M60, enhancin-like domain 3"/>
    <property type="match status" value="1"/>
</dbReference>
<dbReference type="PROSITE" id="PS51257">
    <property type="entry name" value="PROKAR_LIPOPROTEIN"/>
    <property type="match status" value="1"/>
</dbReference>
<dbReference type="InterPro" id="IPR042279">
    <property type="entry name" value="Pep_M60_3"/>
</dbReference>
<dbReference type="eggNOG" id="COG4932">
    <property type="taxonomic scope" value="Bacteria"/>
</dbReference>
<dbReference type="PANTHER" id="PTHR15730">
    <property type="entry name" value="EXPERIMENTAL AUTOIMMUNE PROSTATITIS ANTIGEN 2-RELATED"/>
    <property type="match status" value="1"/>
</dbReference>
<accession>W2UMR5</accession>
<sequence length="606" mass="68481">MKTLNFMKRASKFGLLILLVATSACTEKEFTEISESMLNNTNSTLIAGFTPVDSIQTVIEKPSSDVENDRLGQGAGASDFVPTGFYLEPNATLTIETSELTSGTTNSKIQLGIGTYSRYSNKWNPQWIALDWGVNTIQADAYGGVIWLRYTNRQAENETPTGQASVRFIDGFKRHPYYKYGVTTQSEWHAMLNAYPDAPDVTLEGNHVYIVVSRNKAIEFKDKDQDVLLDLTTQIMDIEDDISGLDGSATIHKRNVHKILMTETDDPGTYMSATWYRTAYNDQGAVNYIINPDQLYQQGWGPWHELGHMHQQQAWKWDGLGEVTVNIYSLAVERAMGVTPSRLVSEGHWSEVRAFMSQEQRKRDFNGKGVSVWVKLAMFHQLWLAFGDEFYQNLHKQTREDAPPVISTEEKMNYFMITACTVSGYNLTRFFQDWGFQFKNAKSTYNAIAALNLPEPPQDLTQLSDDPNYNTSFTIESYSSQETSAENGAALNIIDGNLDTYWHSEWSSGNSKYPHYIIIDTESSTTINGFSLTQRQNGSRHVKDIELLISDDNKSWNSLGSFQLNQTTTPQSIDLNQSVQSRYIKIQMNSSYDGTENAALAEFEII</sequence>
<evidence type="ECO:0000256" key="1">
    <source>
        <dbReference type="SAM" id="SignalP"/>
    </source>
</evidence>
<keyword evidence="5" id="KW-1185">Reference proteome</keyword>
<keyword evidence="1" id="KW-0732">Signal</keyword>
<dbReference type="EMBL" id="AYXY01000019">
    <property type="protein sequence ID" value="ETN95278.1"/>
    <property type="molecule type" value="Genomic_DNA"/>
</dbReference>
<evidence type="ECO:0008006" key="6">
    <source>
        <dbReference type="Google" id="ProtNLM"/>
    </source>
</evidence>
<feature type="domain" description="F5/8 type C" evidence="2">
    <location>
        <begin position="458"/>
        <end position="606"/>
    </location>
</feature>
<dbReference type="Pfam" id="PF17291">
    <property type="entry name" value="M60-like_N"/>
    <property type="match status" value="1"/>
</dbReference>
<comment type="caution">
    <text evidence="4">The sequence shown here is derived from an EMBL/GenBank/DDBJ whole genome shotgun (WGS) entry which is preliminary data.</text>
</comment>
<dbReference type="eggNOG" id="COG3979">
    <property type="taxonomic scope" value="Bacteria"/>
</dbReference>
<dbReference type="Gene3D" id="2.60.120.260">
    <property type="entry name" value="Galactose-binding domain-like"/>
    <property type="match status" value="1"/>
</dbReference>
<dbReference type="InterPro" id="IPR031161">
    <property type="entry name" value="Peptidase_M60_dom"/>
</dbReference>
<dbReference type="Pfam" id="PF00754">
    <property type="entry name" value="F5_F8_type_C"/>
    <property type="match status" value="1"/>
</dbReference>
<dbReference type="RefSeq" id="WP_038263269.1">
    <property type="nucleotide sequence ID" value="NZ_AYXY01000019.1"/>
</dbReference>
<evidence type="ECO:0000259" key="3">
    <source>
        <dbReference type="PROSITE" id="PS51723"/>
    </source>
</evidence>
<feature type="chain" id="PRO_5004827381" description="F5/8 type C domain-containing protein" evidence="1">
    <location>
        <begin position="27"/>
        <end position="606"/>
    </location>
</feature>
<name>W2UMR5_9FLAO</name>